<comment type="subunit">
    <text evidence="9">Component of the nuclear pore complex (NPC).</text>
</comment>
<dbReference type="GO" id="GO:0006406">
    <property type="term" value="P:mRNA export from nucleus"/>
    <property type="evidence" value="ECO:0007669"/>
    <property type="project" value="TreeGrafter"/>
</dbReference>
<keyword evidence="8 9" id="KW-0539">Nucleus</keyword>
<keyword evidence="7 9" id="KW-0906">Nuclear pore complex</keyword>
<dbReference type="GO" id="GO:0017056">
    <property type="term" value="F:structural constituent of nuclear pore"/>
    <property type="evidence" value="ECO:0007669"/>
    <property type="project" value="TreeGrafter"/>
</dbReference>
<accession>A0A9W8HEN7</accession>
<keyword evidence="6 9" id="KW-0811">Translocation</keyword>
<comment type="subcellular location">
    <subcellularLocation>
        <location evidence="1 9">Nucleus</location>
        <location evidence="1 9">Nuclear pore complex</location>
    </subcellularLocation>
</comment>
<evidence type="ECO:0000313" key="11">
    <source>
        <dbReference type="Proteomes" id="UP001140217"/>
    </source>
</evidence>
<organism evidence="10 11">
    <name type="scientific">Coemansia javaensis</name>
    <dbReference type="NCBI Taxonomy" id="2761396"/>
    <lineage>
        <taxon>Eukaryota</taxon>
        <taxon>Fungi</taxon>
        <taxon>Fungi incertae sedis</taxon>
        <taxon>Zoopagomycota</taxon>
        <taxon>Kickxellomycotina</taxon>
        <taxon>Kickxellomycetes</taxon>
        <taxon>Kickxellales</taxon>
        <taxon>Kickxellaceae</taxon>
        <taxon>Coemansia</taxon>
    </lineage>
</organism>
<dbReference type="AlphaFoldDB" id="A0A9W8HEN7"/>
<dbReference type="Proteomes" id="UP001140217">
    <property type="component" value="Unassembled WGS sequence"/>
</dbReference>
<evidence type="ECO:0000256" key="2">
    <source>
        <dbReference type="ARBA" id="ARBA00005573"/>
    </source>
</evidence>
<comment type="function">
    <text evidence="9">Functions as a component of the nuclear pore complex (NPC).</text>
</comment>
<evidence type="ECO:0000256" key="1">
    <source>
        <dbReference type="ARBA" id="ARBA00004567"/>
    </source>
</evidence>
<evidence type="ECO:0000256" key="3">
    <source>
        <dbReference type="ARBA" id="ARBA00022448"/>
    </source>
</evidence>
<evidence type="ECO:0000256" key="9">
    <source>
        <dbReference type="RuleBase" id="RU365073"/>
    </source>
</evidence>
<evidence type="ECO:0000256" key="5">
    <source>
        <dbReference type="ARBA" id="ARBA00022927"/>
    </source>
</evidence>
<protein>
    <recommendedName>
        <fullName evidence="9">Nuclear pore complex protein Nup85</fullName>
    </recommendedName>
</protein>
<keyword evidence="11" id="KW-1185">Reference proteome</keyword>
<evidence type="ECO:0000256" key="8">
    <source>
        <dbReference type="ARBA" id="ARBA00023242"/>
    </source>
</evidence>
<dbReference type="GO" id="GO:0031080">
    <property type="term" value="C:nuclear pore outer ring"/>
    <property type="evidence" value="ECO:0007669"/>
    <property type="project" value="TreeGrafter"/>
</dbReference>
<evidence type="ECO:0000256" key="7">
    <source>
        <dbReference type="ARBA" id="ARBA00023132"/>
    </source>
</evidence>
<dbReference type="InterPro" id="IPR011502">
    <property type="entry name" value="Nucleoporin_Nup85"/>
</dbReference>
<comment type="similarity">
    <text evidence="2 9">Belongs to the nucleoporin Nup85 family.</text>
</comment>
<dbReference type="Pfam" id="PF07575">
    <property type="entry name" value="Nucleopor_Nup85"/>
    <property type="match status" value="1"/>
</dbReference>
<comment type="caution">
    <text evidence="10">The sequence shown here is derived from an EMBL/GenBank/DDBJ whole genome shotgun (WGS) entry which is preliminary data.</text>
</comment>
<sequence>MPRKGVDRFVVERDREAVVHLEPGVFPAGRQAEWSAQNRTVTFAGHPLGGGVAVAVAGKAAREQLGREVRVYEPDQRVYVWRAGAAAAAGERLAFVGDTHAVFAALQSIMEAEGVEVGIDSMLRMSALYREAMLRQVRLLQGAALQTEFVAAEIDTFQAMHAVWHLFEVVYLATNAPGLSTPAAPCFVEWLNFNFPAPPAEDGRRLLDGAPDADALAQRPGLWPYARRLALRGHTQALASVLERAAPAARLSAAAARWARELAQAGRDMPRGSGAETAGSFNARWRQWNAGLQSAAAAIRSLAVADSTGGDAAALEALCAIADIMRGDADAVAAEAETWAEMLGAILLYSEPTAQADRLPGLALVVLEQFQTTDFTLLDRALVALLSHDLPEFLVYCGQIDPWLPAHLADAMDHIGILDICRRVLSVDPRDHYLIALGEAYVAHEDTWRAGLDYLGLCRTPAGRSVLTECAVRIPLDSDRKAQQVLRACDKYGLGEARAQIHRQLGRQKWRRGRLGAAIGHYAQAADDQAIGAICDQLWAEYLESGTLAYGPVIDGVLAAGPHHHDRLRFLTRYRDFYECYRAGDHAAAAQILLSILVDETAPPHAVADLLVDSIPLLEGDDIVFTSDDTLALMRCAESLVQSPFPTTAAATASHGELSVFNVACARNLARAFATS</sequence>
<dbReference type="PANTHER" id="PTHR13373">
    <property type="entry name" value="FROUNT PROTEIN-RELATED"/>
    <property type="match status" value="1"/>
</dbReference>
<name>A0A9W8HEN7_9FUNG</name>
<dbReference type="EMBL" id="JANBUL010000027">
    <property type="protein sequence ID" value="KAJ2784412.1"/>
    <property type="molecule type" value="Genomic_DNA"/>
</dbReference>
<keyword evidence="3 9" id="KW-0813">Transport</keyword>
<dbReference type="PANTHER" id="PTHR13373:SF21">
    <property type="entry name" value="NUCLEAR PORE COMPLEX PROTEIN NUP85"/>
    <property type="match status" value="1"/>
</dbReference>
<evidence type="ECO:0000313" key="10">
    <source>
        <dbReference type="EMBL" id="KAJ2784412.1"/>
    </source>
</evidence>
<dbReference type="GO" id="GO:0006606">
    <property type="term" value="P:protein import into nucleus"/>
    <property type="evidence" value="ECO:0007669"/>
    <property type="project" value="TreeGrafter"/>
</dbReference>
<proteinExistence type="inferred from homology"/>
<reference evidence="10" key="1">
    <citation type="submission" date="2022-07" db="EMBL/GenBank/DDBJ databases">
        <title>Phylogenomic reconstructions and comparative analyses of Kickxellomycotina fungi.</title>
        <authorList>
            <person name="Reynolds N.K."/>
            <person name="Stajich J.E."/>
            <person name="Barry K."/>
            <person name="Grigoriev I.V."/>
            <person name="Crous P."/>
            <person name="Smith M.E."/>
        </authorList>
    </citation>
    <scope>NUCLEOTIDE SEQUENCE</scope>
    <source>
        <strain evidence="10">NBRC 105414</strain>
    </source>
</reference>
<evidence type="ECO:0000256" key="6">
    <source>
        <dbReference type="ARBA" id="ARBA00023010"/>
    </source>
</evidence>
<keyword evidence="4 9" id="KW-0509">mRNA transport</keyword>
<gene>
    <name evidence="10" type="ORF">H4R18_001122</name>
</gene>
<evidence type="ECO:0000256" key="4">
    <source>
        <dbReference type="ARBA" id="ARBA00022816"/>
    </source>
</evidence>
<dbReference type="GO" id="GO:0045893">
    <property type="term" value="P:positive regulation of DNA-templated transcription"/>
    <property type="evidence" value="ECO:0007669"/>
    <property type="project" value="TreeGrafter"/>
</dbReference>
<keyword evidence="5 9" id="KW-0653">Protein transport</keyword>
<dbReference type="OrthoDB" id="17644at2759"/>
<dbReference type="GO" id="GO:0031965">
    <property type="term" value="C:nuclear membrane"/>
    <property type="evidence" value="ECO:0007669"/>
    <property type="project" value="UniProtKB-UniRule"/>
</dbReference>
<keyword evidence="9" id="KW-0472">Membrane</keyword>